<gene>
    <name evidence="1" type="ORF">L8V01_11070</name>
</gene>
<reference evidence="1" key="1">
    <citation type="submission" date="2022-02" db="EMBL/GenBank/DDBJ databases">
        <title>Corynebacterium sp. from urogenital microbiome.</title>
        <authorList>
            <person name="Cappelli E.A."/>
            <person name="Ribeiro T.G."/>
            <person name="Peixe L."/>
        </authorList>
    </citation>
    <scope>NUCLEOTIDE SEQUENCE</scope>
    <source>
        <strain evidence="1">C8Ua_181</strain>
    </source>
</reference>
<dbReference type="SUPFAM" id="SSF54060">
    <property type="entry name" value="His-Me finger endonucleases"/>
    <property type="match status" value="1"/>
</dbReference>
<dbReference type="EMBL" id="JAKMUU010000010">
    <property type="protein sequence ID" value="MCZ9308010.1"/>
    <property type="molecule type" value="Genomic_DNA"/>
</dbReference>
<accession>A0A9X3MC50</accession>
<dbReference type="GeneID" id="81704908"/>
<dbReference type="AlphaFoldDB" id="A0A9X3MC50"/>
<dbReference type="RefSeq" id="WP_234288088.1">
    <property type="nucleotide sequence ID" value="NZ_JAKMUU010000010.1"/>
</dbReference>
<evidence type="ECO:0008006" key="3">
    <source>
        <dbReference type="Google" id="ProtNLM"/>
    </source>
</evidence>
<evidence type="ECO:0000313" key="1">
    <source>
        <dbReference type="EMBL" id="MCZ9308010.1"/>
    </source>
</evidence>
<comment type="caution">
    <text evidence="1">The sequence shown here is derived from an EMBL/GenBank/DDBJ whole genome shotgun (WGS) entry which is preliminary data.</text>
</comment>
<protein>
    <recommendedName>
        <fullName evidence="3">HNH endonuclease</fullName>
    </recommendedName>
</protein>
<name>A0A9X3MC50_9CORY</name>
<sequence>MKDFEDIPFAELAHLEPKRPASARQSRAARVHDPELPFDDKTVKTFFEHVVKSPHGCWLWVGSISSPDGYGRFTWQRGNRQRTVAAHRFALLVAGESFAAREVAEHECNEPLCVRVGCGHVRKTTQRENLRYAVALGRHTGNRVAVTALSSRVERSRRIRNALRDGWDERRYREAIFGVDSDQQTLF</sequence>
<dbReference type="Proteomes" id="UP001146430">
    <property type="component" value="Unassembled WGS sequence"/>
</dbReference>
<organism evidence="1 2">
    <name type="scientific">Corynebacterium curieae</name>
    <dbReference type="NCBI Taxonomy" id="2913500"/>
    <lineage>
        <taxon>Bacteria</taxon>
        <taxon>Bacillati</taxon>
        <taxon>Actinomycetota</taxon>
        <taxon>Actinomycetes</taxon>
        <taxon>Mycobacteriales</taxon>
        <taxon>Corynebacteriaceae</taxon>
        <taxon>Corynebacterium</taxon>
    </lineage>
</organism>
<proteinExistence type="predicted"/>
<evidence type="ECO:0000313" key="2">
    <source>
        <dbReference type="Proteomes" id="UP001146430"/>
    </source>
</evidence>
<dbReference type="InterPro" id="IPR044925">
    <property type="entry name" value="His-Me_finger_sf"/>
</dbReference>